<gene>
    <name evidence="5" type="ORF">C1I92_30690</name>
</gene>
<organism evidence="5 6">
    <name type="scientific">Jiangella anatolica</name>
    <dbReference type="NCBI Taxonomy" id="2670374"/>
    <lineage>
        <taxon>Bacteria</taxon>
        <taxon>Bacillati</taxon>
        <taxon>Actinomycetota</taxon>
        <taxon>Actinomycetes</taxon>
        <taxon>Jiangellales</taxon>
        <taxon>Jiangellaceae</taxon>
        <taxon>Jiangella</taxon>
    </lineage>
</organism>
<comment type="caution">
    <text evidence="5">The sequence shown here is derived from an EMBL/GenBank/DDBJ whole genome shotgun (WGS) entry which is preliminary data.</text>
</comment>
<dbReference type="InterPro" id="IPR009014">
    <property type="entry name" value="Transketo_C/PFOR_II"/>
</dbReference>
<dbReference type="NCBIfam" id="NF006667">
    <property type="entry name" value="PRK09212.1"/>
    <property type="match status" value="1"/>
</dbReference>
<dbReference type="Pfam" id="PF02779">
    <property type="entry name" value="Transket_pyr"/>
    <property type="match status" value="1"/>
</dbReference>
<dbReference type="PANTHER" id="PTHR43257:SF2">
    <property type="entry name" value="PYRUVATE DEHYDROGENASE E1 COMPONENT SUBUNIT BETA"/>
    <property type="match status" value="1"/>
</dbReference>
<feature type="domain" description="Transketolase-like pyrimidine-binding" evidence="4">
    <location>
        <begin position="11"/>
        <end position="186"/>
    </location>
</feature>
<name>A0A2W2B0I3_9ACTN</name>
<dbReference type="Gene3D" id="3.40.50.970">
    <property type="match status" value="1"/>
</dbReference>
<dbReference type="RefSeq" id="WP_111258439.1">
    <property type="nucleotide sequence ID" value="NZ_POTW01000132.1"/>
</dbReference>
<accession>A0A2W2B0I3</accession>
<dbReference type="Gene3D" id="3.40.50.920">
    <property type="match status" value="1"/>
</dbReference>
<keyword evidence="2" id="KW-0560">Oxidoreductase</keyword>
<dbReference type="Pfam" id="PF02780">
    <property type="entry name" value="Transketolase_C"/>
    <property type="match status" value="1"/>
</dbReference>
<evidence type="ECO:0000313" key="5">
    <source>
        <dbReference type="EMBL" id="PZF79542.1"/>
    </source>
</evidence>
<dbReference type="PANTHER" id="PTHR43257">
    <property type="entry name" value="PYRUVATE DEHYDROGENASE E1 COMPONENT BETA SUBUNIT"/>
    <property type="match status" value="1"/>
</dbReference>
<evidence type="ECO:0000256" key="2">
    <source>
        <dbReference type="ARBA" id="ARBA00023002"/>
    </source>
</evidence>
<dbReference type="AlphaFoldDB" id="A0A2W2B0I3"/>
<dbReference type="InterPro" id="IPR033248">
    <property type="entry name" value="Transketolase_C"/>
</dbReference>
<proteinExistence type="predicted"/>
<dbReference type="SUPFAM" id="SSF52518">
    <property type="entry name" value="Thiamin diphosphate-binding fold (THDP-binding)"/>
    <property type="match status" value="1"/>
</dbReference>
<dbReference type="InterPro" id="IPR005475">
    <property type="entry name" value="Transketolase-like_Pyr-bd"/>
</dbReference>
<dbReference type="GO" id="GO:0000287">
    <property type="term" value="F:magnesium ion binding"/>
    <property type="evidence" value="ECO:0007669"/>
    <property type="project" value="UniProtKB-ARBA"/>
</dbReference>
<dbReference type="Proteomes" id="UP000248764">
    <property type="component" value="Unassembled WGS sequence"/>
</dbReference>
<dbReference type="SUPFAM" id="SSF52922">
    <property type="entry name" value="TK C-terminal domain-like"/>
    <property type="match status" value="1"/>
</dbReference>
<dbReference type="EMBL" id="POTW01000132">
    <property type="protein sequence ID" value="PZF79542.1"/>
    <property type="molecule type" value="Genomic_DNA"/>
</dbReference>
<keyword evidence="3" id="KW-0786">Thiamine pyrophosphate</keyword>
<dbReference type="FunFam" id="3.40.50.970:FF:000001">
    <property type="entry name" value="Pyruvate dehydrogenase E1 beta subunit"/>
    <property type="match status" value="1"/>
</dbReference>
<dbReference type="InterPro" id="IPR029061">
    <property type="entry name" value="THDP-binding"/>
</dbReference>
<keyword evidence="6" id="KW-1185">Reference proteome</keyword>
<dbReference type="GO" id="GO:0016491">
    <property type="term" value="F:oxidoreductase activity"/>
    <property type="evidence" value="ECO:0007669"/>
    <property type="project" value="UniProtKB-KW"/>
</dbReference>
<dbReference type="CDD" id="cd07036">
    <property type="entry name" value="TPP_PYR_E1-PDHc-beta_like"/>
    <property type="match status" value="1"/>
</dbReference>
<evidence type="ECO:0000259" key="4">
    <source>
        <dbReference type="SMART" id="SM00861"/>
    </source>
</evidence>
<evidence type="ECO:0000256" key="3">
    <source>
        <dbReference type="ARBA" id="ARBA00023052"/>
    </source>
</evidence>
<comment type="cofactor">
    <cofactor evidence="1">
        <name>thiamine diphosphate</name>
        <dbReference type="ChEBI" id="CHEBI:58937"/>
    </cofactor>
</comment>
<protein>
    <submittedName>
        <fullName evidence="5">Alpha-ketoacid dehydrogenase subunit beta</fullName>
    </submittedName>
</protein>
<evidence type="ECO:0000313" key="6">
    <source>
        <dbReference type="Proteomes" id="UP000248764"/>
    </source>
</evidence>
<reference evidence="5 6" key="1">
    <citation type="submission" date="2018-01" db="EMBL/GenBank/DDBJ databases">
        <title>Draft genome sequence of Jiangella sp. GTF31.</title>
        <authorList>
            <person name="Sahin N."/>
            <person name="Ay H."/>
            <person name="Saygin H."/>
        </authorList>
    </citation>
    <scope>NUCLEOTIDE SEQUENCE [LARGE SCALE GENOMIC DNA]</scope>
    <source>
        <strain evidence="5 6">GTF31</strain>
    </source>
</reference>
<dbReference type="SMART" id="SM00861">
    <property type="entry name" value="Transket_pyr"/>
    <property type="match status" value="1"/>
</dbReference>
<sequence>MSAEKFTENALNYRQTIARSIHDAMQADPSVFFFGEDIGAAGGPFKTTAGLFDVFGPHRVRDTPISEQAIVGAAIGAAAMGQRPIAEIMFADFAAVAHDQIVNQLAKYRYMTGGQVRLPVTLRLSNGAGSGFAAQHSQPVENWYIGVPGLKVVAPGTVEDLYGLMQAAVRDDDPVLVFEHKTLFSVKGTVTPGAVVPIGSAAVVRSGGDVTIVAAQLMRHRAVEAAARLDDEGIHCTVIDPRTLVPFDDETVLASLRETSRLVVVGEGPADGSWGAALVARVARHGFELLDAAPRLVCSPFTPVPYAESLERAWLPSVDDIVAEVRSVVAY</sequence>
<evidence type="ECO:0000256" key="1">
    <source>
        <dbReference type="ARBA" id="ARBA00001964"/>
    </source>
</evidence>